<keyword evidence="3" id="KW-0175">Coiled coil</keyword>
<evidence type="ECO:0000313" key="7">
    <source>
        <dbReference type="Proteomes" id="UP001589609"/>
    </source>
</evidence>
<comment type="caution">
    <text evidence="6">The sequence shown here is derived from an EMBL/GenBank/DDBJ whole genome shotgun (WGS) entry which is preliminary data.</text>
</comment>
<feature type="coiled-coil region" evidence="3">
    <location>
        <begin position="257"/>
        <end position="291"/>
    </location>
</feature>
<dbReference type="NCBIfam" id="NF041496">
    <property type="entry name" value="MobQ"/>
    <property type="match status" value="1"/>
</dbReference>
<feature type="compositionally biased region" description="Basic residues" evidence="4">
    <location>
        <begin position="687"/>
        <end position="696"/>
    </location>
</feature>
<evidence type="ECO:0000256" key="1">
    <source>
        <dbReference type="ARBA" id="ARBA00010873"/>
    </source>
</evidence>
<accession>A0ABV5WJX3</accession>
<keyword evidence="2" id="KW-0184">Conjugation</keyword>
<feature type="compositionally biased region" description="Basic and acidic residues" evidence="4">
    <location>
        <begin position="668"/>
        <end position="686"/>
    </location>
</feature>
<evidence type="ECO:0000313" key="6">
    <source>
        <dbReference type="EMBL" id="MFB9760640.1"/>
    </source>
</evidence>
<feature type="region of interest" description="Disordered" evidence="4">
    <location>
        <begin position="660"/>
        <end position="696"/>
    </location>
</feature>
<feature type="coiled-coil region" evidence="3">
    <location>
        <begin position="330"/>
        <end position="433"/>
    </location>
</feature>
<dbReference type="Proteomes" id="UP001589609">
    <property type="component" value="Unassembled WGS sequence"/>
</dbReference>
<dbReference type="RefSeq" id="WP_379950931.1">
    <property type="nucleotide sequence ID" value="NZ_JBHMAF010000162.1"/>
</dbReference>
<name>A0ABV5WJX3_9BACI</name>
<evidence type="ECO:0000256" key="4">
    <source>
        <dbReference type="SAM" id="MobiDB-lite"/>
    </source>
</evidence>
<evidence type="ECO:0000259" key="5">
    <source>
        <dbReference type="Pfam" id="PF03389"/>
    </source>
</evidence>
<evidence type="ECO:0000256" key="2">
    <source>
        <dbReference type="ARBA" id="ARBA00022971"/>
    </source>
</evidence>
<organism evidence="6 7">
    <name type="scientific">Ectobacillus funiculus</name>
    <dbReference type="NCBI Taxonomy" id="137993"/>
    <lineage>
        <taxon>Bacteria</taxon>
        <taxon>Bacillati</taxon>
        <taxon>Bacillota</taxon>
        <taxon>Bacilli</taxon>
        <taxon>Bacillales</taxon>
        <taxon>Bacillaceae</taxon>
        <taxon>Ectobacillus</taxon>
    </lineage>
</organism>
<proteinExistence type="inferred from homology"/>
<gene>
    <name evidence="6" type="primary">mobQ</name>
    <name evidence="6" type="ORF">ACFFMS_20285</name>
</gene>
<dbReference type="EMBL" id="JBHMAF010000162">
    <property type="protein sequence ID" value="MFB9760640.1"/>
    <property type="molecule type" value="Genomic_DNA"/>
</dbReference>
<keyword evidence="7" id="KW-1185">Reference proteome</keyword>
<evidence type="ECO:0000256" key="3">
    <source>
        <dbReference type="SAM" id="Coils"/>
    </source>
</evidence>
<dbReference type="InterPro" id="IPR005053">
    <property type="entry name" value="MobA_MobL"/>
</dbReference>
<protein>
    <submittedName>
        <fullName evidence="6">MobQ family relaxase</fullName>
    </submittedName>
</protein>
<sequence>MSQPSSLHFSIQIISRKSGRSSVACAAYRSDERLFDERNNKTHSFKKHEVKPESFILAPSHAPEWVNNRERLWNEVEKVERAWNAQLSREIVMAIPHELSNQQQRKLVEKFVEENFVSEGMVADVNIHRDKDHNPHAHIMLTMRPFNPDGEWAPKQPFIGYDENGKKKFGRNPWDDKNLAEKWRQNYADVMNETYKQLNLSRRFDLRSYERQGRDEVPTVHMGHVQAGMEKRALKKSLEQGTDYSPVSPRGQMNQVITQQNQIIKQYQNELVEAQQTLVDFKRKQEEAANDPRRVLKQAGLWKQLSDAEKIAVVFVSKRMKKNSISFDDVAQLKDQLKRWEVKLTKEKEVLSNKVQGIQKAKEILIDYQQNLQDLTKRVALQKELGKLGYSITNVQKELQEAVAQIKEHAPKLKDQEQKLIEAKRHAETAHQTLEKLIVAEANIIYKNAPEIQKFKPDELEKLVKEFKKSGTLIPLEQAHVYLQSESKKAANTEKTLLEKYIAAYKNNTYLVNWARKVEREEREIENIRTSNPNEYAQKLHDIAQQKQEIYSRLKNVKVELQIYQKGIIQSVQNLYPNEAWIQNIDSKTARRMMELNEKEKRIVPIDEIHKLAKRNIKDGTATTEQAGISLDNHVTQEKASGAKSSAEIVHEISRAIQSFIRQPHQNRKSDLDRMLDEQKFKSEQAKRRRKRGPGL</sequence>
<feature type="domain" description="MobA/MobL protein" evidence="5">
    <location>
        <begin position="20"/>
        <end position="232"/>
    </location>
</feature>
<dbReference type="Gene3D" id="3.30.930.30">
    <property type="match status" value="1"/>
</dbReference>
<comment type="similarity">
    <text evidence="1">Belongs to the MobA/MobL family.</text>
</comment>
<dbReference type="Pfam" id="PF03389">
    <property type="entry name" value="MobA_MobL"/>
    <property type="match status" value="1"/>
</dbReference>
<reference evidence="6 7" key="1">
    <citation type="submission" date="2024-09" db="EMBL/GenBank/DDBJ databases">
        <authorList>
            <person name="Sun Q."/>
            <person name="Mori K."/>
        </authorList>
    </citation>
    <scope>NUCLEOTIDE SEQUENCE [LARGE SCALE GENOMIC DNA]</scope>
    <source>
        <strain evidence="6 7">JCM 11201</strain>
    </source>
</reference>